<proteinExistence type="predicted"/>
<sequence>MKKESLGSGRMVCVWAYDGSRFGLGEWNENRRSTFQVDSVPCRTYANSERLLAQTALSLTFA</sequence>
<dbReference type="Proteomes" id="UP000320176">
    <property type="component" value="Unassembled WGS sequence"/>
</dbReference>
<organism evidence="1 2">
    <name type="scientific">Stieleria varia</name>
    <dbReference type="NCBI Taxonomy" id="2528005"/>
    <lineage>
        <taxon>Bacteria</taxon>
        <taxon>Pseudomonadati</taxon>
        <taxon>Planctomycetota</taxon>
        <taxon>Planctomycetia</taxon>
        <taxon>Pirellulales</taxon>
        <taxon>Pirellulaceae</taxon>
        <taxon>Stieleria</taxon>
    </lineage>
</organism>
<evidence type="ECO:0000313" key="2">
    <source>
        <dbReference type="Proteomes" id="UP000320176"/>
    </source>
</evidence>
<dbReference type="AlphaFoldDB" id="A0A5C6B3H6"/>
<protein>
    <submittedName>
        <fullName evidence="1">Uncharacterized protein</fullName>
    </submittedName>
</protein>
<accession>A0A5C6B3H6</accession>
<comment type="caution">
    <text evidence="1">The sequence shown here is derived from an EMBL/GenBank/DDBJ whole genome shotgun (WGS) entry which is preliminary data.</text>
</comment>
<evidence type="ECO:0000313" key="1">
    <source>
        <dbReference type="EMBL" id="TWU06011.1"/>
    </source>
</evidence>
<name>A0A5C6B3H6_9BACT</name>
<reference evidence="1 2" key="1">
    <citation type="submission" date="2019-02" db="EMBL/GenBank/DDBJ databases">
        <title>Deep-cultivation of Planctomycetes and their phenomic and genomic characterization uncovers novel biology.</title>
        <authorList>
            <person name="Wiegand S."/>
            <person name="Jogler M."/>
            <person name="Boedeker C."/>
            <person name="Pinto D."/>
            <person name="Vollmers J."/>
            <person name="Rivas-Marin E."/>
            <person name="Kohn T."/>
            <person name="Peeters S.H."/>
            <person name="Heuer A."/>
            <person name="Rast P."/>
            <person name="Oberbeckmann S."/>
            <person name="Bunk B."/>
            <person name="Jeske O."/>
            <person name="Meyerdierks A."/>
            <person name="Storesund J.E."/>
            <person name="Kallscheuer N."/>
            <person name="Luecker S."/>
            <person name="Lage O.M."/>
            <person name="Pohl T."/>
            <person name="Merkel B.J."/>
            <person name="Hornburger P."/>
            <person name="Mueller R.-W."/>
            <person name="Bruemmer F."/>
            <person name="Labrenz M."/>
            <person name="Spormann A.M."/>
            <person name="Op Den Camp H."/>
            <person name="Overmann J."/>
            <person name="Amann R."/>
            <person name="Jetten M.S.M."/>
            <person name="Mascher T."/>
            <person name="Medema M.H."/>
            <person name="Devos D.P."/>
            <person name="Kaster A.-K."/>
            <person name="Ovreas L."/>
            <person name="Rohde M."/>
            <person name="Galperin M.Y."/>
            <person name="Jogler C."/>
        </authorList>
    </citation>
    <scope>NUCLEOTIDE SEQUENCE [LARGE SCALE GENOMIC DNA]</scope>
    <source>
        <strain evidence="1 2">Pla52n</strain>
    </source>
</reference>
<gene>
    <name evidence="1" type="ORF">Pla52n_17280</name>
</gene>
<dbReference type="EMBL" id="SJPN01000002">
    <property type="protein sequence ID" value="TWU06011.1"/>
    <property type="molecule type" value="Genomic_DNA"/>
</dbReference>
<keyword evidence="2" id="KW-1185">Reference proteome</keyword>